<dbReference type="OMA" id="TMQEDHE"/>
<comment type="caution">
    <text evidence="1">The sequence shown here is derived from an EMBL/GenBank/DDBJ whole genome shotgun (WGS) entry which is preliminary data.</text>
</comment>
<dbReference type="EMBL" id="MCFI01000012">
    <property type="protein sequence ID" value="ORY80977.1"/>
    <property type="molecule type" value="Genomic_DNA"/>
</dbReference>
<dbReference type="InterPro" id="IPR005624">
    <property type="entry name" value="PduO/GlcC-like"/>
</dbReference>
<feature type="non-terminal residue" evidence="1">
    <location>
        <position position="1"/>
    </location>
</feature>
<name>A0A1Y2FBH9_PROLT</name>
<dbReference type="PANTHER" id="PTHR28255">
    <property type="match status" value="1"/>
</dbReference>
<protein>
    <recommendedName>
        <fullName evidence="3">Heme-degrading domain-containing protein</fullName>
    </recommendedName>
</protein>
<evidence type="ECO:0008006" key="3">
    <source>
        <dbReference type="Google" id="ProtNLM"/>
    </source>
</evidence>
<sequence length="114" mass="12591">KPVVIDIRVGDLCLFHCATPGATLDNEIWVERKRRTTTRFGMSSYGVGRDLAAQETTLAQKYNIDESQHAAHGGCFPILLKSGLMIGTITVSGLAQVWDHIVITEAIEQHLMVR</sequence>
<dbReference type="STRING" id="56484.A0A1Y2FBH9"/>
<keyword evidence="2" id="KW-1185">Reference proteome</keyword>
<organism evidence="1 2">
    <name type="scientific">Protomyces lactucae-debilis</name>
    <dbReference type="NCBI Taxonomy" id="2754530"/>
    <lineage>
        <taxon>Eukaryota</taxon>
        <taxon>Fungi</taxon>
        <taxon>Dikarya</taxon>
        <taxon>Ascomycota</taxon>
        <taxon>Taphrinomycotina</taxon>
        <taxon>Taphrinomycetes</taxon>
        <taxon>Taphrinales</taxon>
        <taxon>Protomycetaceae</taxon>
        <taxon>Protomyces</taxon>
    </lineage>
</organism>
<dbReference type="Pfam" id="PF03928">
    <property type="entry name" value="HbpS-like"/>
    <property type="match status" value="1"/>
</dbReference>
<evidence type="ECO:0000313" key="1">
    <source>
        <dbReference type="EMBL" id="ORY80977.1"/>
    </source>
</evidence>
<feature type="non-terminal residue" evidence="1">
    <location>
        <position position="114"/>
    </location>
</feature>
<dbReference type="RefSeq" id="XP_040724622.1">
    <property type="nucleotide sequence ID" value="XM_040867119.1"/>
</dbReference>
<dbReference type="GeneID" id="63783718"/>
<dbReference type="OrthoDB" id="2209940at2759"/>
<dbReference type="Proteomes" id="UP000193685">
    <property type="component" value="Unassembled WGS sequence"/>
</dbReference>
<dbReference type="Gene3D" id="3.30.450.150">
    <property type="entry name" value="Haem-degrading domain"/>
    <property type="match status" value="1"/>
</dbReference>
<evidence type="ECO:0000313" key="2">
    <source>
        <dbReference type="Proteomes" id="UP000193685"/>
    </source>
</evidence>
<proteinExistence type="predicted"/>
<gene>
    <name evidence="1" type="ORF">BCR37DRAFT_333871</name>
</gene>
<reference evidence="1 2" key="1">
    <citation type="submission" date="2016-07" db="EMBL/GenBank/DDBJ databases">
        <title>Pervasive Adenine N6-methylation of Active Genes in Fungi.</title>
        <authorList>
            <consortium name="DOE Joint Genome Institute"/>
            <person name="Mondo S.J."/>
            <person name="Dannebaum R.O."/>
            <person name="Kuo R.C."/>
            <person name="Labutti K."/>
            <person name="Haridas S."/>
            <person name="Kuo A."/>
            <person name="Salamov A."/>
            <person name="Ahrendt S.R."/>
            <person name="Lipzen A."/>
            <person name="Sullivan W."/>
            <person name="Andreopoulos W.B."/>
            <person name="Clum A."/>
            <person name="Lindquist E."/>
            <person name="Daum C."/>
            <person name="Ramamoorthy G.K."/>
            <person name="Gryganskyi A."/>
            <person name="Culley D."/>
            <person name="Magnuson J.K."/>
            <person name="James T.Y."/>
            <person name="O'Malley M.A."/>
            <person name="Stajich J.E."/>
            <person name="Spatafora J.W."/>
            <person name="Visel A."/>
            <person name="Grigoriev I.V."/>
        </authorList>
    </citation>
    <scope>NUCLEOTIDE SEQUENCE [LARGE SCALE GENOMIC DNA]</scope>
    <source>
        <strain evidence="1 2">12-1054</strain>
    </source>
</reference>
<dbReference type="PANTHER" id="PTHR28255:SF1">
    <property type="entry name" value="UPF0303 PROTEIN YBR137W"/>
    <property type="match status" value="1"/>
</dbReference>
<dbReference type="SUPFAM" id="SSF143744">
    <property type="entry name" value="GlcG-like"/>
    <property type="match status" value="1"/>
</dbReference>
<dbReference type="InterPro" id="IPR010371">
    <property type="entry name" value="YBR137W-like"/>
</dbReference>
<dbReference type="InterPro" id="IPR038084">
    <property type="entry name" value="PduO/GlcC-like_sf"/>
</dbReference>
<accession>A0A1Y2FBH9</accession>
<dbReference type="AlphaFoldDB" id="A0A1Y2FBH9"/>